<evidence type="ECO:0000256" key="4">
    <source>
        <dbReference type="ARBA" id="ARBA00023014"/>
    </source>
</evidence>
<dbReference type="InterPro" id="IPR006076">
    <property type="entry name" value="FAD-dep_OxRdtase"/>
</dbReference>
<evidence type="ECO:0000256" key="1">
    <source>
        <dbReference type="ARBA" id="ARBA00022714"/>
    </source>
</evidence>
<dbReference type="Pfam" id="PF01266">
    <property type="entry name" value="DAO"/>
    <property type="match status" value="1"/>
</dbReference>
<dbReference type="FunFam" id="2.102.10.10:FF:000014">
    <property type="entry name" value="Oxidoreductase, FAD dependent"/>
    <property type="match status" value="1"/>
</dbReference>
<evidence type="ECO:0000313" key="6">
    <source>
        <dbReference type="EMBL" id="KAK0509563.1"/>
    </source>
</evidence>
<dbReference type="PROSITE" id="PS51296">
    <property type="entry name" value="RIESKE"/>
    <property type="match status" value="1"/>
</dbReference>
<dbReference type="EMBL" id="JAFEKC020000018">
    <property type="protein sequence ID" value="KAK0509563.1"/>
    <property type="molecule type" value="Genomic_DNA"/>
</dbReference>
<dbReference type="Pfam" id="PF00355">
    <property type="entry name" value="Rieske"/>
    <property type="match status" value="1"/>
</dbReference>
<evidence type="ECO:0000259" key="5">
    <source>
        <dbReference type="PROSITE" id="PS51296"/>
    </source>
</evidence>
<dbReference type="PANTHER" id="PTHR13847">
    <property type="entry name" value="SARCOSINE DEHYDROGENASE-RELATED"/>
    <property type="match status" value="1"/>
</dbReference>
<dbReference type="SUPFAM" id="SSF51905">
    <property type="entry name" value="FAD/NAD(P)-binding domain"/>
    <property type="match status" value="1"/>
</dbReference>
<dbReference type="GO" id="GO:0046872">
    <property type="term" value="F:metal ion binding"/>
    <property type="evidence" value="ECO:0007669"/>
    <property type="project" value="UniProtKB-KW"/>
</dbReference>
<dbReference type="Gene3D" id="2.102.10.10">
    <property type="entry name" value="Rieske [2Fe-2S] iron-sulphur domain"/>
    <property type="match status" value="1"/>
</dbReference>
<protein>
    <recommendedName>
        <fullName evidence="5">Rieske domain-containing protein</fullName>
    </recommendedName>
</protein>
<keyword evidence="2" id="KW-0479">Metal-binding</keyword>
<dbReference type="InterPro" id="IPR017941">
    <property type="entry name" value="Rieske_2Fe-2S"/>
</dbReference>
<reference evidence="6" key="1">
    <citation type="submission" date="2023-03" db="EMBL/GenBank/DDBJ databases">
        <title>Complete genome of Cladonia borealis.</title>
        <authorList>
            <person name="Park H."/>
        </authorList>
    </citation>
    <scope>NUCLEOTIDE SEQUENCE</scope>
    <source>
        <strain evidence="6">ANT050790</strain>
    </source>
</reference>
<name>A0AA39UZ56_9LECA</name>
<feature type="domain" description="Rieske" evidence="5">
    <location>
        <begin position="442"/>
        <end position="525"/>
    </location>
</feature>
<keyword evidence="3" id="KW-0408">Iron</keyword>
<comment type="caution">
    <text evidence="6">The sequence shown here is derived from an EMBL/GenBank/DDBJ whole genome shotgun (WGS) entry which is preliminary data.</text>
</comment>
<organism evidence="6 7">
    <name type="scientific">Cladonia borealis</name>
    <dbReference type="NCBI Taxonomy" id="184061"/>
    <lineage>
        <taxon>Eukaryota</taxon>
        <taxon>Fungi</taxon>
        <taxon>Dikarya</taxon>
        <taxon>Ascomycota</taxon>
        <taxon>Pezizomycotina</taxon>
        <taxon>Lecanoromycetes</taxon>
        <taxon>OSLEUM clade</taxon>
        <taxon>Lecanoromycetidae</taxon>
        <taxon>Lecanorales</taxon>
        <taxon>Lecanorineae</taxon>
        <taxon>Cladoniaceae</taxon>
        <taxon>Cladonia</taxon>
    </lineage>
</organism>
<dbReference type="InterPro" id="IPR036922">
    <property type="entry name" value="Rieske_2Fe-2S_sf"/>
</dbReference>
<dbReference type="GO" id="GO:0005737">
    <property type="term" value="C:cytoplasm"/>
    <property type="evidence" value="ECO:0007669"/>
    <property type="project" value="TreeGrafter"/>
</dbReference>
<dbReference type="PANTHER" id="PTHR13847:SF281">
    <property type="entry name" value="FAD DEPENDENT OXIDOREDUCTASE DOMAIN-CONTAINING PROTEIN"/>
    <property type="match status" value="1"/>
</dbReference>
<dbReference type="Proteomes" id="UP001166286">
    <property type="component" value="Unassembled WGS sequence"/>
</dbReference>
<dbReference type="Gene3D" id="3.30.9.10">
    <property type="entry name" value="D-Amino Acid Oxidase, subunit A, domain 2"/>
    <property type="match status" value="1"/>
</dbReference>
<dbReference type="AlphaFoldDB" id="A0AA39UZ56"/>
<evidence type="ECO:0000256" key="2">
    <source>
        <dbReference type="ARBA" id="ARBA00022723"/>
    </source>
</evidence>
<dbReference type="CDD" id="cd03477">
    <property type="entry name" value="Rieske_YhfW_C"/>
    <property type="match status" value="1"/>
</dbReference>
<evidence type="ECO:0000313" key="7">
    <source>
        <dbReference type="Proteomes" id="UP001166286"/>
    </source>
</evidence>
<dbReference type="GO" id="GO:0051537">
    <property type="term" value="F:2 iron, 2 sulfur cluster binding"/>
    <property type="evidence" value="ECO:0007669"/>
    <property type="project" value="UniProtKB-KW"/>
</dbReference>
<dbReference type="InterPro" id="IPR038010">
    <property type="entry name" value="YhfW_C"/>
</dbReference>
<evidence type="ECO:0000256" key="3">
    <source>
        <dbReference type="ARBA" id="ARBA00023004"/>
    </source>
</evidence>
<gene>
    <name evidence="6" type="ORF">JMJ35_007957</name>
</gene>
<keyword evidence="1" id="KW-0001">2Fe-2S</keyword>
<dbReference type="SUPFAM" id="SSF50022">
    <property type="entry name" value="ISP domain"/>
    <property type="match status" value="1"/>
</dbReference>
<keyword evidence="7" id="KW-1185">Reference proteome</keyword>
<sequence>MSHHAFDTSGNNDPVWIHKEPYSNRPKFSKLSKDLQTEVCVIGSGIAGISTAYELVNRGIEVVMIEARDVISGETGRTSGHLSSALDASYDEIASKHGSSSAKAAAESHLWATKRVGEISEQLGIECEYRTLPDYEISQYERSNPKHHEEMEMLLKDMKKAKELGLPVHYAEGYAIKGWDGKPDQRDAVVYGEQATFHPTKYLVGVLKWLSQQPNFSCYTHTRMMAIEEKGLLSKEVHVSTLDGQTITCKNAVEATCIPLQKLSIVAQLEYLRTYCIAIRVPKGSIEDCLINDQAEPYRYIRFTDCDADDDYLVIGGCDHKVGQENEEGRFAELETWVRERFTKAGSVDYKWSGQILESVDQVSLVGLNQGQSHTYVVTGDTGHGLTLGVLAGKLIADEIQGIDNPWGKLYNPKRLPPISSLPSMLTHDMQINTQYKRFLQTDITDIEDLVPGTGGVLNSSAKSPIAVYKDDKGQTKQFSALCPHLKGVVCWNNVEKSWDCPVHGSRFDKDGICVMGPAKAGLPAMDEAGESVQKQAGVA</sequence>
<accession>A0AA39UZ56</accession>
<keyword evidence="4" id="KW-0411">Iron-sulfur</keyword>
<proteinExistence type="predicted"/>
<dbReference type="Gene3D" id="3.50.50.60">
    <property type="entry name" value="FAD/NAD(P)-binding domain"/>
    <property type="match status" value="1"/>
</dbReference>
<dbReference type="InterPro" id="IPR036188">
    <property type="entry name" value="FAD/NAD-bd_sf"/>
</dbReference>